<evidence type="ECO:0000256" key="1">
    <source>
        <dbReference type="SAM" id="SignalP"/>
    </source>
</evidence>
<organism evidence="3 4">
    <name type="scientific">Shewanella eurypsychrophilus</name>
    <dbReference type="NCBI Taxonomy" id="2593656"/>
    <lineage>
        <taxon>Bacteria</taxon>
        <taxon>Pseudomonadati</taxon>
        <taxon>Pseudomonadota</taxon>
        <taxon>Gammaproteobacteria</taxon>
        <taxon>Alteromonadales</taxon>
        <taxon>Shewanellaceae</taxon>
        <taxon>Shewanella</taxon>
    </lineage>
</organism>
<dbReference type="Proteomes" id="UP000316416">
    <property type="component" value="Chromosome"/>
</dbReference>
<keyword evidence="1" id="KW-0732">Signal</keyword>
<feature type="domain" description="SnoaL-like" evidence="2">
    <location>
        <begin position="34"/>
        <end position="115"/>
    </location>
</feature>
<dbReference type="SUPFAM" id="SSF54427">
    <property type="entry name" value="NTF2-like"/>
    <property type="match status" value="1"/>
</dbReference>
<gene>
    <name evidence="3" type="ORF">FM038_005565</name>
</gene>
<feature type="chain" id="PRO_5045304525" evidence="1">
    <location>
        <begin position="21"/>
        <end position="160"/>
    </location>
</feature>
<feature type="signal peptide" evidence="1">
    <location>
        <begin position="1"/>
        <end position="20"/>
    </location>
</feature>
<dbReference type="Pfam" id="PF12680">
    <property type="entry name" value="SnoaL_2"/>
    <property type="match status" value="1"/>
</dbReference>
<dbReference type="InterPro" id="IPR032710">
    <property type="entry name" value="NTF2-like_dom_sf"/>
</dbReference>
<sequence>MIFVRYICLILALTSTSSIAKPGDMPKEQQLAVKYIQAVTDHDYKALNAFYDRKSIFNDRTASKTYTGRRHIISFLRRAHQGVLEYGFNIEHMFNSGSLVIMIGSYHYKGPGEQFGKPGKIIDLAIPGVTTVKLDMATHRVSKHEDLMDYQTMADQLAIQ</sequence>
<evidence type="ECO:0000259" key="2">
    <source>
        <dbReference type="Pfam" id="PF12680"/>
    </source>
</evidence>
<keyword evidence="4" id="KW-1185">Reference proteome</keyword>
<proteinExistence type="predicted"/>
<dbReference type="RefSeq" id="WP_142872334.1">
    <property type="nucleotide sequence ID" value="NZ_CP045503.2"/>
</dbReference>
<name>A0ABX6V3V1_9GAMM</name>
<accession>A0ABX6V3V1</accession>
<evidence type="ECO:0000313" key="3">
    <source>
        <dbReference type="EMBL" id="QPG56959.1"/>
    </source>
</evidence>
<protein>
    <submittedName>
        <fullName evidence="3">Nuclear transport factor 2 family protein</fullName>
    </submittedName>
</protein>
<dbReference type="InterPro" id="IPR037401">
    <property type="entry name" value="SnoaL-like"/>
</dbReference>
<dbReference type="EMBL" id="CP045503">
    <property type="protein sequence ID" value="QPG56959.1"/>
    <property type="molecule type" value="Genomic_DNA"/>
</dbReference>
<evidence type="ECO:0000313" key="4">
    <source>
        <dbReference type="Proteomes" id="UP000316416"/>
    </source>
</evidence>
<dbReference type="Gene3D" id="3.10.450.50">
    <property type="match status" value="1"/>
</dbReference>
<reference evidence="3" key="1">
    <citation type="submission" date="2021-07" db="EMBL/GenBank/DDBJ databases">
        <title>Shewanella sp. YLB-07 whole genome sequence.</title>
        <authorList>
            <person name="Yu L."/>
        </authorList>
    </citation>
    <scope>NUCLEOTIDE SEQUENCE</scope>
    <source>
        <strain evidence="3">YLB-08</strain>
    </source>
</reference>